<name>A0A0A2B6K5_PROMR</name>
<evidence type="ECO:0000313" key="2">
    <source>
        <dbReference type="EMBL" id="KGG08787.1"/>
    </source>
</evidence>
<accession>A0A0A2B6K5</accession>
<organism evidence="2 3">
    <name type="scientific">Prochlorococcus marinus str. SB</name>
    <dbReference type="NCBI Taxonomy" id="59926"/>
    <lineage>
        <taxon>Bacteria</taxon>
        <taxon>Bacillati</taxon>
        <taxon>Cyanobacteriota</taxon>
        <taxon>Cyanophyceae</taxon>
        <taxon>Synechococcales</taxon>
        <taxon>Prochlorococcaceae</taxon>
        <taxon>Prochlorococcus</taxon>
    </lineage>
</organism>
<protein>
    <recommendedName>
        <fullName evidence="4">DUF3493 domain-containing protein</fullName>
    </recommendedName>
</protein>
<dbReference type="InterPro" id="IPR021883">
    <property type="entry name" value="LPA1-like"/>
</dbReference>
<sequence length="78" mass="8803">MSKIDPKLRNKLLKESQAPYKGLRRVLWIAFSGSAFLGLLIMLTRIASGTELQQNNLLIQLGACVIFPTLLIFDRNKD</sequence>
<dbReference type="eggNOG" id="ENOG502ZXJC">
    <property type="taxonomic scope" value="Bacteria"/>
</dbReference>
<keyword evidence="1" id="KW-1133">Transmembrane helix</keyword>
<evidence type="ECO:0000313" key="3">
    <source>
        <dbReference type="Proteomes" id="UP000030345"/>
    </source>
</evidence>
<dbReference type="OrthoDB" id="557729at2"/>
<evidence type="ECO:0000256" key="1">
    <source>
        <dbReference type="SAM" id="Phobius"/>
    </source>
</evidence>
<proteinExistence type="predicted"/>
<dbReference type="AlphaFoldDB" id="A0A0A2B6K5"/>
<dbReference type="RefSeq" id="WP_032520108.1">
    <property type="nucleotide sequence ID" value="NZ_CP138981.1"/>
</dbReference>
<dbReference type="EMBL" id="JNAS01000002">
    <property type="protein sequence ID" value="KGG08787.1"/>
    <property type="molecule type" value="Genomic_DNA"/>
</dbReference>
<reference evidence="3" key="1">
    <citation type="journal article" date="2014" name="Sci. Data">
        <title>Genomes of diverse isolates of the marine cyanobacterium Prochlorococcus.</title>
        <authorList>
            <person name="Biller S."/>
            <person name="Berube P."/>
            <person name="Thompson J."/>
            <person name="Kelly L."/>
            <person name="Roggensack S."/>
            <person name="Awad L."/>
            <person name="Roache-Johnson K."/>
            <person name="Ding H."/>
            <person name="Giovannoni S.J."/>
            <person name="Moore L.R."/>
            <person name="Chisholm S.W."/>
        </authorList>
    </citation>
    <scope>NUCLEOTIDE SEQUENCE [LARGE SCALE GENOMIC DNA]</scope>
    <source>
        <strain evidence="3">SB</strain>
    </source>
</reference>
<keyword evidence="1" id="KW-0812">Transmembrane</keyword>
<evidence type="ECO:0008006" key="4">
    <source>
        <dbReference type="Google" id="ProtNLM"/>
    </source>
</evidence>
<comment type="caution">
    <text evidence="2">The sequence shown here is derived from an EMBL/GenBank/DDBJ whole genome shotgun (WGS) entry which is preliminary data.</text>
</comment>
<dbReference type="Proteomes" id="UP000030345">
    <property type="component" value="Unassembled WGS sequence"/>
</dbReference>
<feature type="transmembrane region" description="Helical" evidence="1">
    <location>
        <begin position="57"/>
        <end position="73"/>
    </location>
</feature>
<dbReference type="Pfam" id="PF11998">
    <property type="entry name" value="DUF3493"/>
    <property type="match status" value="1"/>
</dbReference>
<gene>
    <name evidence="2" type="ORF">EV02_1461</name>
</gene>
<feature type="transmembrane region" description="Helical" evidence="1">
    <location>
        <begin position="26"/>
        <end position="45"/>
    </location>
</feature>
<keyword evidence="1" id="KW-0472">Membrane</keyword>